<dbReference type="InterPro" id="IPR040442">
    <property type="entry name" value="Pyrv_kinase-like_dom_sf"/>
</dbReference>
<dbReference type="GO" id="GO:0000287">
    <property type="term" value="F:magnesium ion binding"/>
    <property type="evidence" value="ECO:0007669"/>
    <property type="project" value="UniProtKB-UniRule"/>
</dbReference>
<evidence type="ECO:0000313" key="18">
    <source>
        <dbReference type="Proteomes" id="UP000323521"/>
    </source>
</evidence>
<reference evidence="17 18" key="1">
    <citation type="submission" date="2016-10" db="EMBL/GenBank/DDBJ databases">
        <title>Complete Genome Sequence of Peptococcaceae strain DCMF.</title>
        <authorList>
            <person name="Edwards R.J."/>
            <person name="Holland S.I."/>
            <person name="Deshpande N.P."/>
            <person name="Wong Y.K."/>
            <person name="Ertan H."/>
            <person name="Manefield M."/>
            <person name="Russell T.L."/>
            <person name="Lee M.J."/>
        </authorList>
    </citation>
    <scope>NUCLEOTIDE SEQUENCE [LARGE SCALE GENOMIC DNA]</scope>
    <source>
        <strain evidence="17 18">DCMF</strain>
    </source>
</reference>
<evidence type="ECO:0000259" key="16">
    <source>
        <dbReference type="Pfam" id="PF00224"/>
    </source>
</evidence>
<dbReference type="UniPathway" id="UPA00109">
    <property type="reaction ID" value="UER00188"/>
</dbReference>
<protein>
    <recommendedName>
        <fullName evidence="5 14">Pyruvate kinase</fullName>
        <ecNumber evidence="4 14">2.7.1.40</ecNumber>
    </recommendedName>
</protein>
<comment type="similarity">
    <text evidence="3 15">Belongs to the pyruvate kinase family.</text>
</comment>
<gene>
    <name evidence="17" type="ORF">DCMF_00490</name>
</gene>
<evidence type="ECO:0000313" key="17">
    <source>
        <dbReference type="EMBL" id="ATW23475.1"/>
    </source>
</evidence>
<evidence type="ECO:0000256" key="9">
    <source>
        <dbReference type="ARBA" id="ARBA00022777"/>
    </source>
</evidence>
<dbReference type="InterPro" id="IPR015813">
    <property type="entry name" value="Pyrv/PenolPyrv_kinase-like_dom"/>
</dbReference>
<dbReference type="NCBIfam" id="TIGR01064">
    <property type="entry name" value="pyruv_kin"/>
    <property type="match status" value="1"/>
</dbReference>
<dbReference type="InterPro" id="IPR001697">
    <property type="entry name" value="Pyr_Knase"/>
</dbReference>
<keyword evidence="11 15" id="KW-0460">Magnesium</keyword>
<dbReference type="SUPFAM" id="SSF50800">
    <property type="entry name" value="PK beta-barrel domain-like"/>
    <property type="match status" value="1"/>
</dbReference>
<dbReference type="PANTHER" id="PTHR11817">
    <property type="entry name" value="PYRUVATE KINASE"/>
    <property type="match status" value="1"/>
</dbReference>
<sequence length="446" mass="49480">MRHTKILATIGPASFSEKVLTELISTGISGCRINFSHTSFEKAEELIWKIRKVSEKLAKPICIRQDLQGPKIRIGELAQEEVVLRRGQAFKLALGNIIGDQECAGVAQKEFMEALQPGATVVIGDNELKLEVIHKERESVDCKVIIGGALKPQKGVSAPGTFIDFKGLTKKDLSDLDFGIRQKVDCVSMSFVQSADDIYRLKEIIREQSSQVPVIAKIEQYNSLKNLDEIIKASDGISIARGDLAVERPLEELGLIQKEIIRRCNIAGKFVMAGSGILQNLRKNLWPTRAEVNDVTALIFEGIDAISFSDETAIGDYPVESVRTLATIIESVEKVILTHHTASDSFYRNIDANFTYVQGKESLVLCTDTLEPVVKLAKMHYTAPLLVGTKSSNEANYLSNYWGVYPIYCPPELMGQEMFDYVVNKAIALGIIDNKNPIINLNNYWG</sequence>
<dbReference type="GO" id="GO:0016301">
    <property type="term" value="F:kinase activity"/>
    <property type="evidence" value="ECO:0007669"/>
    <property type="project" value="UniProtKB-KW"/>
</dbReference>
<evidence type="ECO:0000256" key="6">
    <source>
        <dbReference type="ARBA" id="ARBA00022679"/>
    </source>
</evidence>
<evidence type="ECO:0000256" key="7">
    <source>
        <dbReference type="ARBA" id="ARBA00022723"/>
    </source>
</evidence>
<comment type="cofactor">
    <cofactor evidence="1">
        <name>K(+)</name>
        <dbReference type="ChEBI" id="CHEBI:29103"/>
    </cofactor>
</comment>
<evidence type="ECO:0000256" key="3">
    <source>
        <dbReference type="ARBA" id="ARBA00008663"/>
    </source>
</evidence>
<comment type="pathway">
    <text evidence="2 15">Carbohydrate degradation; glycolysis; pyruvate from D-glyceraldehyde 3-phosphate: step 5/5.</text>
</comment>
<dbReference type="InterPro" id="IPR036918">
    <property type="entry name" value="Pyrv_Knase_C_sf"/>
</dbReference>
<dbReference type="EC" id="2.7.1.40" evidence="4 14"/>
<dbReference type="InterPro" id="IPR015793">
    <property type="entry name" value="Pyrv_Knase_brl"/>
</dbReference>
<evidence type="ECO:0000256" key="1">
    <source>
        <dbReference type="ARBA" id="ARBA00001958"/>
    </source>
</evidence>
<dbReference type="InterPro" id="IPR011037">
    <property type="entry name" value="Pyrv_Knase-like_insert_dom_sf"/>
</dbReference>
<dbReference type="KEGG" id="fwa:DCMF_00490"/>
<keyword evidence="8" id="KW-0547">Nucleotide-binding</keyword>
<dbReference type="EMBL" id="CP017634">
    <property type="protein sequence ID" value="ATW23475.1"/>
    <property type="molecule type" value="Genomic_DNA"/>
</dbReference>
<dbReference type="Pfam" id="PF00224">
    <property type="entry name" value="PK"/>
    <property type="match status" value="1"/>
</dbReference>
<keyword evidence="13 17" id="KW-0670">Pyruvate</keyword>
<dbReference type="GO" id="GO:0030955">
    <property type="term" value="F:potassium ion binding"/>
    <property type="evidence" value="ECO:0007669"/>
    <property type="project" value="UniProtKB-UniRule"/>
</dbReference>
<keyword evidence="12 15" id="KW-0324">Glycolysis</keyword>
<evidence type="ECO:0000256" key="13">
    <source>
        <dbReference type="ARBA" id="ARBA00023317"/>
    </source>
</evidence>
<evidence type="ECO:0000256" key="8">
    <source>
        <dbReference type="ARBA" id="ARBA00022741"/>
    </source>
</evidence>
<dbReference type="GO" id="GO:0005524">
    <property type="term" value="F:ATP binding"/>
    <property type="evidence" value="ECO:0007669"/>
    <property type="project" value="UniProtKB-KW"/>
</dbReference>
<keyword evidence="10" id="KW-0067">ATP-binding</keyword>
<evidence type="ECO:0000256" key="15">
    <source>
        <dbReference type="RuleBase" id="RU000504"/>
    </source>
</evidence>
<dbReference type="OrthoDB" id="9812123at2"/>
<keyword evidence="7" id="KW-0479">Metal-binding</keyword>
<evidence type="ECO:0000256" key="10">
    <source>
        <dbReference type="ARBA" id="ARBA00022840"/>
    </source>
</evidence>
<dbReference type="AlphaFoldDB" id="A0A3G1KMZ4"/>
<evidence type="ECO:0000256" key="11">
    <source>
        <dbReference type="ARBA" id="ARBA00022842"/>
    </source>
</evidence>
<evidence type="ECO:0000256" key="4">
    <source>
        <dbReference type="ARBA" id="ARBA00012142"/>
    </source>
</evidence>
<evidence type="ECO:0000256" key="14">
    <source>
        <dbReference type="NCBIfam" id="TIGR01064"/>
    </source>
</evidence>
<proteinExistence type="inferred from homology"/>
<evidence type="ECO:0000256" key="12">
    <source>
        <dbReference type="ARBA" id="ARBA00023152"/>
    </source>
</evidence>
<evidence type="ECO:0000256" key="2">
    <source>
        <dbReference type="ARBA" id="ARBA00004997"/>
    </source>
</evidence>
<keyword evidence="18" id="KW-1185">Reference proteome</keyword>
<dbReference type="RefSeq" id="WP_148132616.1">
    <property type="nucleotide sequence ID" value="NZ_CP017634.1"/>
</dbReference>
<accession>A0A3G1KMZ4</accession>
<comment type="catalytic activity">
    <reaction evidence="15">
        <text>pyruvate + ATP = phosphoenolpyruvate + ADP + H(+)</text>
        <dbReference type="Rhea" id="RHEA:18157"/>
        <dbReference type="ChEBI" id="CHEBI:15361"/>
        <dbReference type="ChEBI" id="CHEBI:15378"/>
        <dbReference type="ChEBI" id="CHEBI:30616"/>
        <dbReference type="ChEBI" id="CHEBI:58702"/>
        <dbReference type="ChEBI" id="CHEBI:456216"/>
        <dbReference type="EC" id="2.7.1.40"/>
    </reaction>
</comment>
<organism evidence="17 18">
    <name type="scientific">Formimonas warabiya</name>
    <dbReference type="NCBI Taxonomy" id="1761012"/>
    <lineage>
        <taxon>Bacteria</taxon>
        <taxon>Bacillati</taxon>
        <taxon>Bacillota</taxon>
        <taxon>Clostridia</taxon>
        <taxon>Eubacteriales</taxon>
        <taxon>Peptococcaceae</taxon>
        <taxon>Candidatus Formimonas</taxon>
    </lineage>
</organism>
<dbReference type="GO" id="GO:0004743">
    <property type="term" value="F:pyruvate kinase activity"/>
    <property type="evidence" value="ECO:0007669"/>
    <property type="project" value="UniProtKB-UniRule"/>
</dbReference>
<dbReference type="Gene3D" id="2.40.33.10">
    <property type="entry name" value="PK beta-barrel domain-like"/>
    <property type="match status" value="1"/>
</dbReference>
<keyword evidence="9 15" id="KW-0418">Kinase</keyword>
<evidence type="ECO:0000256" key="5">
    <source>
        <dbReference type="ARBA" id="ARBA00018587"/>
    </source>
</evidence>
<dbReference type="PRINTS" id="PR01050">
    <property type="entry name" value="PYRUVTKNASE"/>
</dbReference>
<dbReference type="SUPFAM" id="SSF52935">
    <property type="entry name" value="PK C-terminal domain-like"/>
    <property type="match status" value="1"/>
</dbReference>
<name>A0A3G1KMZ4_FORW1</name>
<dbReference type="Gene3D" id="3.20.20.60">
    <property type="entry name" value="Phosphoenolpyruvate-binding domains"/>
    <property type="match status" value="1"/>
</dbReference>
<dbReference type="Gene3D" id="3.40.1380.20">
    <property type="entry name" value="Pyruvate kinase, C-terminal domain"/>
    <property type="match status" value="1"/>
</dbReference>
<dbReference type="SUPFAM" id="SSF51621">
    <property type="entry name" value="Phosphoenolpyruvate/pyruvate domain"/>
    <property type="match status" value="1"/>
</dbReference>
<dbReference type="InterPro" id="IPR015806">
    <property type="entry name" value="Pyrv_Knase_insert_dom_sf"/>
</dbReference>
<keyword evidence="6 15" id="KW-0808">Transferase</keyword>
<dbReference type="Proteomes" id="UP000323521">
    <property type="component" value="Chromosome"/>
</dbReference>
<feature type="domain" description="Pyruvate kinase barrel" evidence="16">
    <location>
        <begin position="1"/>
        <end position="322"/>
    </location>
</feature>